<name>A0AAV8VM35_9CUCU</name>
<protein>
    <recommendedName>
        <fullName evidence="4">Peptidase aspartic putative domain-containing protein</fullName>
    </recommendedName>
</protein>
<proteinExistence type="predicted"/>
<evidence type="ECO:0000313" key="2">
    <source>
        <dbReference type="EMBL" id="KAJ8914931.1"/>
    </source>
</evidence>
<dbReference type="PANTHER" id="PTHR47331:SF5">
    <property type="entry name" value="RIBONUCLEASE H"/>
    <property type="match status" value="1"/>
</dbReference>
<dbReference type="PANTHER" id="PTHR47331">
    <property type="entry name" value="PHD-TYPE DOMAIN-CONTAINING PROTEIN"/>
    <property type="match status" value="1"/>
</dbReference>
<dbReference type="EMBL" id="JANEYG010000061">
    <property type="protein sequence ID" value="KAJ8914931.1"/>
    <property type="molecule type" value="Genomic_DNA"/>
</dbReference>
<keyword evidence="1" id="KW-0175">Coiled coil</keyword>
<evidence type="ECO:0000256" key="1">
    <source>
        <dbReference type="SAM" id="Coils"/>
    </source>
</evidence>
<evidence type="ECO:0008006" key="4">
    <source>
        <dbReference type="Google" id="ProtNLM"/>
    </source>
</evidence>
<dbReference type="Pfam" id="PF03564">
    <property type="entry name" value="DUF1759"/>
    <property type="match status" value="1"/>
</dbReference>
<feature type="coiled-coil region" evidence="1">
    <location>
        <begin position="38"/>
        <end position="87"/>
    </location>
</feature>
<evidence type="ECO:0000313" key="3">
    <source>
        <dbReference type="Proteomes" id="UP001159042"/>
    </source>
</evidence>
<gene>
    <name evidence="2" type="ORF">NQ315_016085</name>
</gene>
<keyword evidence="3" id="KW-1185">Reference proteome</keyword>
<dbReference type="InterPro" id="IPR005312">
    <property type="entry name" value="DUF1759"/>
</dbReference>
<reference evidence="2 3" key="1">
    <citation type="journal article" date="2023" name="Insect Mol. Biol.">
        <title>Genome sequencing provides insights into the evolution of gene families encoding plant cell wall-degrading enzymes in longhorned beetles.</title>
        <authorList>
            <person name="Shin N.R."/>
            <person name="Okamura Y."/>
            <person name="Kirsch R."/>
            <person name="Pauchet Y."/>
        </authorList>
    </citation>
    <scope>NUCLEOTIDE SEQUENCE [LARGE SCALE GENOMIC DNA]</scope>
    <source>
        <strain evidence="2">EAD_L_NR</strain>
    </source>
</reference>
<organism evidence="2 3">
    <name type="scientific">Exocentrus adspersus</name>
    <dbReference type="NCBI Taxonomy" id="1586481"/>
    <lineage>
        <taxon>Eukaryota</taxon>
        <taxon>Metazoa</taxon>
        <taxon>Ecdysozoa</taxon>
        <taxon>Arthropoda</taxon>
        <taxon>Hexapoda</taxon>
        <taxon>Insecta</taxon>
        <taxon>Pterygota</taxon>
        <taxon>Neoptera</taxon>
        <taxon>Endopterygota</taxon>
        <taxon>Coleoptera</taxon>
        <taxon>Polyphaga</taxon>
        <taxon>Cucujiformia</taxon>
        <taxon>Chrysomeloidea</taxon>
        <taxon>Cerambycidae</taxon>
        <taxon>Lamiinae</taxon>
        <taxon>Acanthocinini</taxon>
        <taxon>Exocentrus</taxon>
    </lineage>
</organism>
<sequence length="576" mass="65334">MSIEKQLKQTRVYHNVAANRIIELYDLSQSALADETRRLEFRVRYENLEAVYEEFNEKHVALLAILAVHLDTELDAAEEKRKNIDNKFYAIKANYRKLFPTQDDATNDAIAARHSNMKLRKLELPKFDGNFKNWSTFISLYNGSIHSNQNLTDAEKFEYLLTALSGEPLSMINNITLNDANYSIAYNNLVQHYQDECMLVTYYFEEIINAPKMVGDSPKALKKLLIIFKNNLLALENLKYTLDKFSNFILFHKLCEKVDQETLTRFEVKHASKKMPTYEALYDFLESECSAINRVTLTQNKHSKSPNKTMVNKPLSYKSNTSVASSFVANTNNTGVNATLCRLLPSVSVPTVLLATALIEVLDGKGNYQETAQVRRVLLGLSRSKISLSVNGIGHMSSTASSRVSCTIRPRGQCDFSLPIDLVILQKICTDMPRHRIFYENWAHIRNLNLADPSFFLSAPIDILLGADVFPLILVNGCLKGRPSEPLAINTRFGWVLMGKVDSSAPSINSFCTAYELSDDTLKRFWQIEEVPLREVPSPEDALCEKLFLETHTRDATGRYCATLPFRDNEPYLPGS</sequence>
<feature type="non-terminal residue" evidence="2">
    <location>
        <position position="576"/>
    </location>
</feature>
<dbReference type="Proteomes" id="UP001159042">
    <property type="component" value="Unassembled WGS sequence"/>
</dbReference>
<dbReference type="AlphaFoldDB" id="A0AAV8VM35"/>
<accession>A0AAV8VM35</accession>
<comment type="caution">
    <text evidence="2">The sequence shown here is derived from an EMBL/GenBank/DDBJ whole genome shotgun (WGS) entry which is preliminary data.</text>
</comment>